<comment type="caution">
    <text evidence="2">The sequence shown here is derived from an EMBL/GenBank/DDBJ whole genome shotgun (WGS) entry which is preliminary data.</text>
</comment>
<sequence>MKRTNLIRLLAVALMGALLAMALGGCMAQNNTGNTQQAENRQYMSQVNQVMEDLANRLDGFNQAVSNGDLVGMKNQSDNAFKAIDDLNALEAPEELKDIQTAYVDGCNDLRDALTQYIDLYTEMENATEEEPFDYTAYDSRLKEIQSKYDSGIDKLEEGDKLANDKDN</sequence>
<dbReference type="RefSeq" id="WP_349227932.1">
    <property type="nucleotide sequence ID" value="NZ_JBBNOP010000017.1"/>
</dbReference>
<organism evidence="2 3">
    <name type="scientific">Raoultibacter massiliensis</name>
    <dbReference type="NCBI Taxonomy" id="1852371"/>
    <lineage>
        <taxon>Bacteria</taxon>
        <taxon>Bacillati</taxon>
        <taxon>Actinomycetota</taxon>
        <taxon>Coriobacteriia</taxon>
        <taxon>Eggerthellales</taxon>
        <taxon>Eggerthellaceae</taxon>
        <taxon>Raoultibacter</taxon>
    </lineage>
</organism>
<reference evidence="2 3" key="1">
    <citation type="submission" date="2024-04" db="EMBL/GenBank/DDBJ databases">
        <title>Human intestinal bacterial collection.</title>
        <authorList>
            <person name="Pauvert C."/>
            <person name="Hitch T.C.A."/>
            <person name="Clavel T."/>
        </authorList>
    </citation>
    <scope>NUCLEOTIDE SEQUENCE [LARGE SCALE GENOMIC DNA]</scope>
    <source>
        <strain evidence="2 3">CLA-KB-H42</strain>
    </source>
</reference>
<protein>
    <recommendedName>
        <fullName evidence="4">Lipoprotein</fullName>
    </recommendedName>
</protein>
<dbReference type="Proteomes" id="UP001487305">
    <property type="component" value="Unassembled WGS sequence"/>
</dbReference>
<dbReference type="EMBL" id="JBBNOP010000017">
    <property type="protein sequence ID" value="MEQ3364163.1"/>
    <property type="molecule type" value="Genomic_DNA"/>
</dbReference>
<proteinExistence type="predicted"/>
<keyword evidence="1" id="KW-0732">Signal</keyword>
<evidence type="ECO:0008006" key="4">
    <source>
        <dbReference type="Google" id="ProtNLM"/>
    </source>
</evidence>
<name>A0ABV1JGF5_9ACTN</name>
<evidence type="ECO:0000256" key="1">
    <source>
        <dbReference type="SAM" id="SignalP"/>
    </source>
</evidence>
<accession>A0ABV1JGF5</accession>
<gene>
    <name evidence="2" type="ORF">AAA083_14375</name>
</gene>
<dbReference type="PROSITE" id="PS51257">
    <property type="entry name" value="PROKAR_LIPOPROTEIN"/>
    <property type="match status" value="1"/>
</dbReference>
<feature type="chain" id="PRO_5046238967" description="Lipoprotein" evidence="1">
    <location>
        <begin position="29"/>
        <end position="168"/>
    </location>
</feature>
<feature type="signal peptide" evidence="1">
    <location>
        <begin position="1"/>
        <end position="28"/>
    </location>
</feature>
<evidence type="ECO:0000313" key="2">
    <source>
        <dbReference type="EMBL" id="MEQ3364163.1"/>
    </source>
</evidence>
<keyword evidence="3" id="KW-1185">Reference proteome</keyword>
<evidence type="ECO:0000313" key="3">
    <source>
        <dbReference type="Proteomes" id="UP001487305"/>
    </source>
</evidence>